<comment type="miscellaneous">
    <text evidence="14">Reaction proceeds by a ping-pong mechanism involving intermediate methylation of a conserved cysteine residue.</text>
</comment>
<evidence type="ECO:0000259" key="15">
    <source>
        <dbReference type="PROSITE" id="PS51918"/>
    </source>
</evidence>
<keyword evidence="17" id="KW-1185">Reference proteome</keyword>
<comment type="catalytic activity">
    <reaction evidence="14">
        <text>adenosine(37) in tRNA + 2 reduced [2Fe-2S]-[ferredoxin] + 2 S-adenosyl-L-methionine = 2-methyladenosine(37) in tRNA + 5'-deoxyadenosine + L-methionine + 2 oxidized [2Fe-2S]-[ferredoxin] + S-adenosyl-L-homocysteine</text>
        <dbReference type="Rhea" id="RHEA:43332"/>
        <dbReference type="Rhea" id="RHEA-COMP:10000"/>
        <dbReference type="Rhea" id="RHEA-COMP:10001"/>
        <dbReference type="Rhea" id="RHEA-COMP:10162"/>
        <dbReference type="Rhea" id="RHEA-COMP:10485"/>
        <dbReference type="ChEBI" id="CHEBI:17319"/>
        <dbReference type="ChEBI" id="CHEBI:33737"/>
        <dbReference type="ChEBI" id="CHEBI:33738"/>
        <dbReference type="ChEBI" id="CHEBI:57844"/>
        <dbReference type="ChEBI" id="CHEBI:57856"/>
        <dbReference type="ChEBI" id="CHEBI:59789"/>
        <dbReference type="ChEBI" id="CHEBI:74411"/>
        <dbReference type="ChEBI" id="CHEBI:74497"/>
        <dbReference type="EC" id="2.1.1.192"/>
    </reaction>
</comment>
<evidence type="ECO:0000256" key="7">
    <source>
        <dbReference type="ARBA" id="ARBA00022679"/>
    </source>
</evidence>
<dbReference type="GO" id="GO:0070040">
    <property type="term" value="F:rRNA (adenine(2503)-C2-)-methyltransferase activity"/>
    <property type="evidence" value="ECO:0007669"/>
    <property type="project" value="UniProtKB-UniRule"/>
</dbReference>
<accession>A0A1U9NG82</accession>
<dbReference type="GO" id="GO:0046872">
    <property type="term" value="F:metal ion binding"/>
    <property type="evidence" value="ECO:0007669"/>
    <property type="project" value="UniProtKB-KW"/>
</dbReference>
<dbReference type="SMART" id="SM00729">
    <property type="entry name" value="Elp3"/>
    <property type="match status" value="1"/>
</dbReference>
<dbReference type="OrthoDB" id="9793973at2"/>
<keyword evidence="12 14" id="KW-0411">Iron-sulfur</keyword>
<dbReference type="PANTHER" id="PTHR30544:SF5">
    <property type="entry name" value="RADICAL SAM CORE DOMAIN-CONTAINING PROTEIN"/>
    <property type="match status" value="1"/>
</dbReference>
<dbReference type="RefSeq" id="WP_146658802.1">
    <property type="nucleotide sequence ID" value="NZ_CP019791.1"/>
</dbReference>
<keyword evidence="3 14" id="KW-0004">4Fe-4S</keyword>
<feature type="active site" description="Proton acceptor" evidence="14">
    <location>
        <position position="92"/>
    </location>
</feature>
<dbReference type="SUPFAM" id="SSF102114">
    <property type="entry name" value="Radical SAM enzymes"/>
    <property type="match status" value="1"/>
</dbReference>
<evidence type="ECO:0000256" key="1">
    <source>
        <dbReference type="ARBA" id="ARBA00004496"/>
    </source>
</evidence>
<comment type="caution">
    <text evidence="14">Lacks conserved residue(s) required for the propagation of feature annotation.</text>
</comment>
<dbReference type="GO" id="GO:0030488">
    <property type="term" value="P:tRNA methylation"/>
    <property type="evidence" value="ECO:0007669"/>
    <property type="project" value="UniProtKB-UniRule"/>
</dbReference>
<dbReference type="InterPro" id="IPR058240">
    <property type="entry name" value="rSAM_sf"/>
</dbReference>
<evidence type="ECO:0000256" key="4">
    <source>
        <dbReference type="ARBA" id="ARBA00022490"/>
    </source>
</evidence>
<dbReference type="CDD" id="cd01335">
    <property type="entry name" value="Radical_SAM"/>
    <property type="match status" value="1"/>
</dbReference>
<dbReference type="GO" id="GO:0005737">
    <property type="term" value="C:cytoplasm"/>
    <property type="evidence" value="ECO:0007669"/>
    <property type="project" value="UniProtKB-SubCell"/>
</dbReference>
<dbReference type="SFLD" id="SFLDG01062">
    <property type="entry name" value="methyltransferase_(Class_A)"/>
    <property type="match status" value="1"/>
</dbReference>
<dbReference type="InterPro" id="IPR006638">
    <property type="entry name" value="Elp3/MiaA/NifB-like_rSAM"/>
</dbReference>
<evidence type="ECO:0000256" key="9">
    <source>
        <dbReference type="ARBA" id="ARBA00022694"/>
    </source>
</evidence>
<dbReference type="InterPro" id="IPR007197">
    <property type="entry name" value="rSAM"/>
</dbReference>
<keyword evidence="11 14" id="KW-0408">Iron</keyword>
<dbReference type="PANTHER" id="PTHR30544">
    <property type="entry name" value="23S RRNA METHYLTRANSFERASE"/>
    <property type="match status" value="1"/>
</dbReference>
<keyword evidence="7 14" id="KW-0808">Transferase</keyword>
<reference evidence="17" key="1">
    <citation type="submission" date="2017-02" db="EMBL/GenBank/DDBJ databases">
        <title>Comparative genomics and description of representatives of a novel lineage of planctomycetes thriving in anoxic sediments.</title>
        <authorList>
            <person name="Spring S."/>
            <person name="Bunk B."/>
            <person name="Sproer C."/>
        </authorList>
    </citation>
    <scope>NUCLEOTIDE SEQUENCE [LARGE SCALE GENOMIC DNA]</scope>
    <source>
        <strain evidence="17">ST-NAGAB-D1</strain>
    </source>
</reference>
<dbReference type="Proteomes" id="UP000189674">
    <property type="component" value="Chromosome"/>
</dbReference>
<feature type="binding site" evidence="14">
    <location>
        <begin position="158"/>
        <end position="159"/>
    </location>
    <ligand>
        <name>S-adenosyl-L-methionine</name>
        <dbReference type="ChEBI" id="CHEBI:59789"/>
    </ligand>
</feature>
<evidence type="ECO:0000256" key="6">
    <source>
        <dbReference type="ARBA" id="ARBA00022603"/>
    </source>
</evidence>
<keyword evidence="13 14" id="KW-1015">Disulfide bond</keyword>
<protein>
    <recommendedName>
        <fullName evidence="14">Probable dual-specificity RNA methyltransferase RlmN</fullName>
        <ecNumber evidence="14">2.1.1.192</ecNumber>
    </recommendedName>
    <alternativeName>
        <fullName evidence="14">23S rRNA (adenine(2503)-C(2))-methyltransferase</fullName>
    </alternativeName>
    <alternativeName>
        <fullName evidence="14">23S rRNA m2A2503 methyltransferase</fullName>
    </alternativeName>
    <alternativeName>
        <fullName evidence="14">Ribosomal RNA large subunit methyltransferase N</fullName>
    </alternativeName>
    <alternativeName>
        <fullName evidence="14">tRNA (adenine(37)-C(2))-methyltransferase</fullName>
    </alternativeName>
    <alternativeName>
        <fullName evidence="14">tRNA m2A37 methyltransferase</fullName>
    </alternativeName>
</protein>
<comment type="similarity">
    <text evidence="2 14">Belongs to the radical SAM superfamily. RlmN family.</text>
</comment>
<dbReference type="Pfam" id="PF21016">
    <property type="entry name" value="RlmN_N"/>
    <property type="match status" value="1"/>
</dbReference>
<keyword evidence="6 14" id="KW-0489">Methyltransferase</keyword>
<dbReference type="GO" id="GO:0051539">
    <property type="term" value="F:4 iron, 4 sulfur cluster binding"/>
    <property type="evidence" value="ECO:0007669"/>
    <property type="project" value="UniProtKB-UniRule"/>
</dbReference>
<gene>
    <name evidence="14 16" type="primary">rlmN</name>
    <name evidence="16" type="ORF">STSP2_00080</name>
</gene>
<feature type="binding site" evidence="14">
    <location>
        <position position="289"/>
    </location>
    <ligand>
        <name>S-adenosyl-L-methionine</name>
        <dbReference type="ChEBI" id="CHEBI:59789"/>
    </ligand>
</feature>
<dbReference type="Pfam" id="PF04055">
    <property type="entry name" value="Radical_SAM"/>
    <property type="match status" value="1"/>
</dbReference>
<evidence type="ECO:0000256" key="14">
    <source>
        <dbReference type="HAMAP-Rule" id="MF_01849"/>
    </source>
</evidence>
<dbReference type="PIRSF" id="PIRSF006004">
    <property type="entry name" value="CHP00048"/>
    <property type="match status" value="1"/>
</dbReference>
<name>A0A1U9NG82_9BACT</name>
<keyword evidence="5 14" id="KW-0698">rRNA processing</keyword>
<dbReference type="GO" id="GO:0000049">
    <property type="term" value="F:tRNA binding"/>
    <property type="evidence" value="ECO:0007669"/>
    <property type="project" value="UniProtKB-UniRule"/>
</dbReference>
<evidence type="ECO:0000313" key="16">
    <source>
        <dbReference type="EMBL" id="AQT66942.1"/>
    </source>
</evidence>
<dbReference type="GO" id="GO:0002935">
    <property type="term" value="F:tRNA (adenine(37)-C2)-methyltransferase activity"/>
    <property type="evidence" value="ECO:0007669"/>
    <property type="project" value="UniProtKB-UniRule"/>
</dbReference>
<organism evidence="16 17">
    <name type="scientific">Anaerohalosphaera lusitana</name>
    <dbReference type="NCBI Taxonomy" id="1936003"/>
    <lineage>
        <taxon>Bacteria</taxon>
        <taxon>Pseudomonadati</taxon>
        <taxon>Planctomycetota</taxon>
        <taxon>Phycisphaerae</taxon>
        <taxon>Sedimentisphaerales</taxon>
        <taxon>Anaerohalosphaeraceae</taxon>
        <taxon>Anaerohalosphaera</taxon>
    </lineage>
</organism>
<dbReference type="GO" id="GO:0070475">
    <property type="term" value="P:rRNA base methylation"/>
    <property type="evidence" value="ECO:0007669"/>
    <property type="project" value="UniProtKB-UniRule"/>
</dbReference>
<evidence type="ECO:0000256" key="8">
    <source>
        <dbReference type="ARBA" id="ARBA00022691"/>
    </source>
</evidence>
<evidence type="ECO:0000313" key="17">
    <source>
        <dbReference type="Proteomes" id="UP000189674"/>
    </source>
</evidence>
<dbReference type="GO" id="GO:0019843">
    <property type="term" value="F:rRNA binding"/>
    <property type="evidence" value="ECO:0007669"/>
    <property type="project" value="UniProtKB-UniRule"/>
</dbReference>
<comment type="subcellular location">
    <subcellularLocation>
        <location evidence="1 14">Cytoplasm</location>
    </subcellularLocation>
</comment>
<dbReference type="EC" id="2.1.1.192" evidence="14"/>
<dbReference type="STRING" id="1936003.STSP2_00080"/>
<dbReference type="InterPro" id="IPR004383">
    <property type="entry name" value="rRNA_lsu_MTrfase_RlmN/Cfr"/>
</dbReference>
<feature type="binding site" evidence="14">
    <location>
        <position position="112"/>
    </location>
    <ligand>
        <name>[4Fe-4S] cluster</name>
        <dbReference type="ChEBI" id="CHEBI:49883"/>
        <note>4Fe-4S-S-AdoMet</note>
    </ligand>
</feature>
<proteinExistence type="inferred from homology"/>
<dbReference type="FunFam" id="3.20.20.70:FF:000014">
    <property type="entry name" value="Probable dual-specificity RNA methyltransferase RlmN"/>
    <property type="match status" value="1"/>
</dbReference>
<keyword evidence="10 14" id="KW-0479">Metal-binding</keyword>
<dbReference type="Gene3D" id="1.10.150.530">
    <property type="match status" value="1"/>
</dbReference>
<dbReference type="NCBIfam" id="TIGR00048">
    <property type="entry name" value="rRNA_mod_RlmN"/>
    <property type="match status" value="1"/>
</dbReference>
<dbReference type="HAMAP" id="MF_01849">
    <property type="entry name" value="RNA_methyltr_RlmN"/>
    <property type="match status" value="1"/>
</dbReference>
<feature type="binding site" evidence="14">
    <location>
        <position position="190"/>
    </location>
    <ligand>
        <name>S-adenosyl-L-methionine</name>
        <dbReference type="ChEBI" id="CHEBI:59789"/>
    </ligand>
</feature>
<dbReference type="InterPro" id="IPR013785">
    <property type="entry name" value="Aldolase_TIM"/>
</dbReference>
<dbReference type="AlphaFoldDB" id="A0A1U9NG82"/>
<dbReference type="InterPro" id="IPR048641">
    <property type="entry name" value="RlmN_N"/>
</dbReference>
<evidence type="ECO:0000256" key="3">
    <source>
        <dbReference type="ARBA" id="ARBA00022485"/>
    </source>
</evidence>
<dbReference type="Gene3D" id="3.20.20.70">
    <property type="entry name" value="Aldolase class I"/>
    <property type="match status" value="1"/>
</dbReference>
<dbReference type="InterPro" id="IPR040072">
    <property type="entry name" value="Methyltransferase_A"/>
</dbReference>
<sequence>MDKDLKNKTLEELEQLLPELGGKKYHAKYIFSFIHTKDAAGIDEITPLSKDLRAKLKDSGYFISRLNLVEKFIDPDGTVKFLFEMADGARVESVLMKHRDRQTVCISTQAGCRMGCAFCATGKLKFNRNLTAGEIVDQVNRVAEEEGTVNNVVFMGMGEPLDNYDNSMRALHILNHHAGKCIAQRRLTISTCGIPSAIERFADEELQVHLSISLHAADDETRAKIMRIGGKYKLHELLASVRKYQARTRRRVMFAYCMIKGVNDSDQDAARVIKLLKGLNANVNLIEYNPHPGCDFQASDRNRIGRFMDLLMKAGIETTVRYKRGEDIKAACGQLGATWLDKKRSGDTSGS</sequence>
<feature type="binding site" evidence="14">
    <location>
        <begin position="213"/>
        <end position="215"/>
    </location>
    <ligand>
        <name>S-adenosyl-L-methionine</name>
        <dbReference type="ChEBI" id="CHEBI:59789"/>
    </ligand>
</feature>
<dbReference type="SFLD" id="SFLDS00029">
    <property type="entry name" value="Radical_SAM"/>
    <property type="match status" value="1"/>
</dbReference>
<evidence type="ECO:0000256" key="13">
    <source>
        <dbReference type="ARBA" id="ARBA00023157"/>
    </source>
</evidence>
<evidence type="ECO:0000256" key="12">
    <source>
        <dbReference type="ARBA" id="ARBA00023014"/>
    </source>
</evidence>
<dbReference type="PROSITE" id="PS51918">
    <property type="entry name" value="RADICAL_SAM"/>
    <property type="match status" value="1"/>
</dbReference>
<dbReference type="SFLD" id="SFLDF00275">
    <property type="entry name" value="adenosine_C2_methyltransferase"/>
    <property type="match status" value="1"/>
</dbReference>
<comment type="function">
    <text evidence="14">Specifically methylates position 2 of adenine 2503 in 23S rRNA and position 2 of adenine 37 in tRNAs.</text>
</comment>
<keyword evidence="9 14" id="KW-0819">tRNA processing</keyword>
<feature type="binding site" evidence="14">
    <location>
        <position position="116"/>
    </location>
    <ligand>
        <name>[4Fe-4S] cluster</name>
        <dbReference type="ChEBI" id="CHEBI:49883"/>
        <note>4Fe-4S-S-AdoMet</note>
    </ligand>
</feature>
<keyword evidence="4 14" id="KW-0963">Cytoplasm</keyword>
<dbReference type="InterPro" id="IPR027492">
    <property type="entry name" value="RNA_MTrfase_RlmN"/>
</dbReference>
<evidence type="ECO:0000256" key="10">
    <source>
        <dbReference type="ARBA" id="ARBA00022723"/>
    </source>
</evidence>
<dbReference type="KEGG" id="alus:STSP2_00080"/>
<evidence type="ECO:0000256" key="2">
    <source>
        <dbReference type="ARBA" id="ARBA00007544"/>
    </source>
</evidence>
<keyword evidence="8 14" id="KW-0949">S-adenosyl-L-methionine</keyword>
<feature type="domain" description="Radical SAM core" evidence="15">
    <location>
        <begin position="98"/>
        <end position="329"/>
    </location>
</feature>
<evidence type="ECO:0000256" key="5">
    <source>
        <dbReference type="ARBA" id="ARBA00022552"/>
    </source>
</evidence>
<feature type="binding site" evidence="14">
    <location>
        <position position="119"/>
    </location>
    <ligand>
        <name>[4Fe-4S] cluster</name>
        <dbReference type="ChEBI" id="CHEBI:49883"/>
        <note>4Fe-4S-S-AdoMet</note>
    </ligand>
</feature>
<comment type="catalytic activity">
    <reaction evidence="14">
        <text>adenosine(2503) in 23S rRNA + 2 reduced [2Fe-2S]-[ferredoxin] + 2 S-adenosyl-L-methionine = 2-methyladenosine(2503) in 23S rRNA + 5'-deoxyadenosine + L-methionine + 2 oxidized [2Fe-2S]-[ferredoxin] + S-adenosyl-L-homocysteine</text>
        <dbReference type="Rhea" id="RHEA:42916"/>
        <dbReference type="Rhea" id="RHEA-COMP:10000"/>
        <dbReference type="Rhea" id="RHEA-COMP:10001"/>
        <dbReference type="Rhea" id="RHEA-COMP:10152"/>
        <dbReference type="Rhea" id="RHEA-COMP:10282"/>
        <dbReference type="ChEBI" id="CHEBI:17319"/>
        <dbReference type="ChEBI" id="CHEBI:33737"/>
        <dbReference type="ChEBI" id="CHEBI:33738"/>
        <dbReference type="ChEBI" id="CHEBI:57844"/>
        <dbReference type="ChEBI" id="CHEBI:57856"/>
        <dbReference type="ChEBI" id="CHEBI:59789"/>
        <dbReference type="ChEBI" id="CHEBI:74411"/>
        <dbReference type="ChEBI" id="CHEBI:74497"/>
        <dbReference type="EC" id="2.1.1.192"/>
    </reaction>
</comment>
<comment type="cofactor">
    <cofactor evidence="14">
        <name>[4Fe-4S] cluster</name>
        <dbReference type="ChEBI" id="CHEBI:49883"/>
    </cofactor>
    <text evidence="14">Binds 1 [4Fe-4S] cluster. The cluster is coordinated with 3 cysteines and an exchangeable S-adenosyl-L-methionine.</text>
</comment>
<dbReference type="EMBL" id="CP019791">
    <property type="protein sequence ID" value="AQT66942.1"/>
    <property type="molecule type" value="Genomic_DNA"/>
</dbReference>
<feature type="active site" description="S-methylcysteine intermediate" evidence="14">
    <location>
        <position position="332"/>
    </location>
</feature>
<evidence type="ECO:0000256" key="11">
    <source>
        <dbReference type="ARBA" id="ARBA00023004"/>
    </source>
</evidence>